<dbReference type="InterPro" id="IPR010994">
    <property type="entry name" value="RuvA_2-like"/>
</dbReference>
<evidence type="ECO:0000259" key="2">
    <source>
        <dbReference type="Pfam" id="PF02481"/>
    </source>
</evidence>
<organism evidence="4 5">
    <name type="scientific">Flagellimonas nanhaiensis</name>
    <dbReference type="NCBI Taxonomy" id="2292706"/>
    <lineage>
        <taxon>Bacteria</taxon>
        <taxon>Pseudomonadati</taxon>
        <taxon>Bacteroidota</taxon>
        <taxon>Flavobacteriia</taxon>
        <taxon>Flavobacteriales</taxon>
        <taxon>Flavobacteriaceae</taxon>
        <taxon>Flagellimonas</taxon>
    </lineage>
</organism>
<dbReference type="InterPro" id="IPR041614">
    <property type="entry name" value="DprA_WH"/>
</dbReference>
<dbReference type="InterPro" id="IPR003488">
    <property type="entry name" value="DprA"/>
</dbReference>
<dbReference type="InterPro" id="IPR036388">
    <property type="entry name" value="WH-like_DNA-bd_sf"/>
</dbReference>
<gene>
    <name evidence="4" type="primary">dprA</name>
    <name evidence="4" type="ORF">DX873_11020</name>
</gene>
<evidence type="ECO:0000259" key="3">
    <source>
        <dbReference type="Pfam" id="PF17782"/>
    </source>
</evidence>
<keyword evidence="5" id="KW-1185">Reference proteome</keyword>
<reference evidence="4 5" key="1">
    <citation type="submission" date="2018-08" db="EMBL/GenBank/DDBJ databases">
        <title>Muricauda nanhaiensis sp. nov., isolated from seawater of the South China Sea.</title>
        <authorList>
            <person name="Dang Y."/>
        </authorList>
    </citation>
    <scope>NUCLEOTIDE SEQUENCE [LARGE SCALE GENOMIC DNA]</scope>
    <source>
        <strain evidence="4 5">SM1704</strain>
    </source>
</reference>
<dbReference type="GO" id="GO:0009294">
    <property type="term" value="P:DNA-mediated transformation"/>
    <property type="evidence" value="ECO:0007669"/>
    <property type="project" value="InterPro"/>
</dbReference>
<dbReference type="Pfam" id="PF02481">
    <property type="entry name" value="DNA_processg_A"/>
    <property type="match status" value="1"/>
</dbReference>
<evidence type="ECO:0000313" key="4">
    <source>
        <dbReference type="EMBL" id="RDY59875.1"/>
    </source>
</evidence>
<protein>
    <submittedName>
        <fullName evidence="4">DNA-protecting protein DprA</fullName>
    </submittedName>
</protein>
<dbReference type="PANTHER" id="PTHR43022:SF1">
    <property type="entry name" value="PROTEIN SMF"/>
    <property type="match status" value="1"/>
</dbReference>
<dbReference type="Gene3D" id="3.40.50.450">
    <property type="match status" value="1"/>
</dbReference>
<comment type="caution">
    <text evidence="4">The sequence shown here is derived from an EMBL/GenBank/DDBJ whole genome shotgun (WGS) entry which is preliminary data.</text>
</comment>
<evidence type="ECO:0000313" key="5">
    <source>
        <dbReference type="Proteomes" id="UP000261828"/>
    </source>
</evidence>
<dbReference type="InterPro" id="IPR057666">
    <property type="entry name" value="DrpA_SLOG"/>
</dbReference>
<dbReference type="PANTHER" id="PTHR43022">
    <property type="entry name" value="PROTEIN SMF"/>
    <property type="match status" value="1"/>
</dbReference>
<dbReference type="AlphaFoldDB" id="A0A371JQW0"/>
<sequence length="368" mass="40997">MTETEIIAALRLQAIPNIGDVTAKKLIAHCGSPTAVFTDKIHHLLKIDGIGKFTLKNLHDPVYLDEAEREYVNVLKKSTRISYFMDEDYPSYLKHCIDGPILLFQKGNINLKQKKIISVVGTRNITSYGSAFCEAFIEEISPMDPIIVSGLAYGVDIAIQKAAMEKGLQTIACLAHGLDQVYPKAHKKYAQQMEENGGCITEFWSGSNPDRENFLKRNRIIAGISEATVVIESAEKGGSLVTADLANSYNRDVFAVPGRNTDKFSKGCNDLIRQQKAHLLTSAAELVYLLGWEIEEKPDPTPVQKQLFVQLDDIEQQIYSYLQLNGKQSLDTIALECKLPVYKISSVLLNMEMKGVMRPLPGKLFEVV</sequence>
<name>A0A371JQW0_9FLAO</name>
<dbReference type="OrthoDB" id="9785707at2"/>
<dbReference type="SUPFAM" id="SSF47781">
    <property type="entry name" value="RuvA domain 2-like"/>
    <property type="match status" value="1"/>
</dbReference>
<dbReference type="Gene3D" id="1.10.10.10">
    <property type="entry name" value="Winged helix-like DNA-binding domain superfamily/Winged helix DNA-binding domain"/>
    <property type="match status" value="1"/>
</dbReference>
<dbReference type="Proteomes" id="UP000261828">
    <property type="component" value="Unassembled WGS sequence"/>
</dbReference>
<feature type="domain" description="Smf/DprA SLOG" evidence="2">
    <location>
        <begin position="83"/>
        <end position="288"/>
    </location>
</feature>
<dbReference type="Pfam" id="PF17782">
    <property type="entry name" value="WHD_DprA"/>
    <property type="match status" value="1"/>
</dbReference>
<comment type="similarity">
    <text evidence="1">Belongs to the DprA/Smf family.</text>
</comment>
<feature type="domain" description="DprA winged helix" evidence="3">
    <location>
        <begin position="310"/>
        <end position="363"/>
    </location>
</feature>
<dbReference type="EMBL" id="QTJX01000002">
    <property type="protein sequence ID" value="RDY59875.1"/>
    <property type="molecule type" value="Genomic_DNA"/>
</dbReference>
<dbReference type="NCBIfam" id="TIGR00732">
    <property type="entry name" value="dprA"/>
    <property type="match status" value="1"/>
</dbReference>
<evidence type="ECO:0000256" key="1">
    <source>
        <dbReference type="ARBA" id="ARBA00006525"/>
    </source>
</evidence>
<dbReference type="SUPFAM" id="SSF102405">
    <property type="entry name" value="MCP/YpsA-like"/>
    <property type="match status" value="1"/>
</dbReference>
<proteinExistence type="inferred from homology"/>
<accession>A0A371JQW0</accession>
<dbReference type="RefSeq" id="WP_116184486.1">
    <property type="nucleotide sequence ID" value="NZ_QTJX01000002.1"/>
</dbReference>